<organism evidence="10 11">
    <name type="scientific">Herbihabitans rhizosphaerae</name>
    <dbReference type="NCBI Taxonomy" id="1872711"/>
    <lineage>
        <taxon>Bacteria</taxon>
        <taxon>Bacillati</taxon>
        <taxon>Actinomycetota</taxon>
        <taxon>Actinomycetes</taxon>
        <taxon>Pseudonocardiales</taxon>
        <taxon>Pseudonocardiaceae</taxon>
        <taxon>Herbihabitans</taxon>
    </lineage>
</organism>
<evidence type="ECO:0000259" key="9">
    <source>
        <dbReference type="Pfam" id="PF03176"/>
    </source>
</evidence>
<feature type="transmembrane region" description="Helical" evidence="8">
    <location>
        <begin position="590"/>
        <end position="609"/>
    </location>
</feature>
<evidence type="ECO:0000256" key="3">
    <source>
        <dbReference type="ARBA" id="ARBA00022475"/>
    </source>
</evidence>
<feature type="transmembrane region" description="Helical" evidence="8">
    <location>
        <begin position="233"/>
        <end position="252"/>
    </location>
</feature>
<feature type="transmembrane region" description="Helical" evidence="8">
    <location>
        <begin position="660"/>
        <end position="682"/>
    </location>
</feature>
<gene>
    <name evidence="10" type="ORF">EV193_105203</name>
</gene>
<reference evidence="10 11" key="1">
    <citation type="submission" date="2019-02" db="EMBL/GenBank/DDBJ databases">
        <title>Genomic Encyclopedia of Type Strains, Phase IV (KMG-IV): sequencing the most valuable type-strain genomes for metagenomic binning, comparative biology and taxonomic classification.</title>
        <authorList>
            <person name="Goeker M."/>
        </authorList>
    </citation>
    <scope>NUCLEOTIDE SEQUENCE [LARGE SCALE GENOMIC DNA]</scope>
    <source>
        <strain evidence="10 11">DSM 101727</strain>
    </source>
</reference>
<sequence length="758" mass="78872">MFTRWGSFVHARRWPVLIIVATVAVLGGIWGAGVFDKLTQGGYEAPHSESMRASQIATAALGRTGGDVAVIYSAPAGGSLTDPATATKIADKLAALPRDAVSRVDSYWSVPPEARQQLTDTTGTRGLAVITLRSGDSNGQLTEWGKIKDGLAVDGVPSQIAGSAAIGDAINEASESDMVRAEMISMPLVLILLVVIFGGLVAASLPVAVGGLAILGSLGVLRLLTEFVEVNSFAVNVASLLGLGLAIDYGLFTVGRFREELLEGRAVPDAVRRTVGTAGRTVAFSATLLVLALAGLLFFPQPFLKSLAYGGMSAVAIAAIVSLTLLPAALAALGTRVDALAMPWRGRRARHATKDTGRGWRRLAWRVMRRPVLVAVPILGLLLLLGAPFLDVRFGEVNEKVLPADHPARAAAETLNRDFPGAAGDAAKIVLHGKDGHAPDQAAAQAFAEQLAGVPGVHAVTPSGAGGDVITISAKLPGAATSDEAVDALEKVRALPPPPDTDVLVDGMTARVTDSVNAIADTLPLMISVVVGATLLLLFLAFGSVILPIKAVVMSALSLSATFGVLVWIFQDGHGADLLGVTPGPLEAGIVVLMFAVVFGLSTDYEVFLMSRMVEARARGETTAQAVATGLERTGKVISAAAVLLILVTGAFALSDVGMMRFVGVGMILALALDATLVRMILVPAVMRILGDASWWAPGPLRRLQQRANLGETSDDDPPPPPPPPPPPRSQSRSREPEPEPFGWFSPVRSAAAARDDG</sequence>
<evidence type="ECO:0000256" key="2">
    <source>
        <dbReference type="ARBA" id="ARBA00010157"/>
    </source>
</evidence>
<dbReference type="SUPFAM" id="SSF82866">
    <property type="entry name" value="Multidrug efflux transporter AcrB transmembrane domain"/>
    <property type="match status" value="2"/>
</dbReference>
<feature type="transmembrane region" description="Helical" evidence="8">
    <location>
        <begin position="549"/>
        <end position="570"/>
    </location>
</feature>
<comment type="similarity">
    <text evidence="2">Belongs to the resistance-nodulation-cell division (RND) (TC 2.A.6) family. MmpL subfamily.</text>
</comment>
<keyword evidence="5 8" id="KW-1133">Transmembrane helix</keyword>
<keyword evidence="4 8" id="KW-0812">Transmembrane</keyword>
<dbReference type="InterPro" id="IPR004869">
    <property type="entry name" value="MMPL_dom"/>
</dbReference>
<dbReference type="InterPro" id="IPR050545">
    <property type="entry name" value="Mycobact_MmpL"/>
</dbReference>
<dbReference type="AlphaFoldDB" id="A0A4Q7KM82"/>
<feature type="transmembrane region" description="Helical" evidence="8">
    <location>
        <begin position="637"/>
        <end position="654"/>
    </location>
</feature>
<dbReference type="PANTHER" id="PTHR33406:SF11">
    <property type="entry name" value="MEMBRANE PROTEIN SCO6666-RELATED"/>
    <property type="match status" value="1"/>
</dbReference>
<feature type="transmembrane region" description="Helical" evidence="8">
    <location>
        <begin position="282"/>
        <end position="301"/>
    </location>
</feature>
<feature type="transmembrane region" description="Helical" evidence="8">
    <location>
        <begin position="188"/>
        <end position="221"/>
    </location>
</feature>
<evidence type="ECO:0000256" key="1">
    <source>
        <dbReference type="ARBA" id="ARBA00004651"/>
    </source>
</evidence>
<dbReference type="Proteomes" id="UP000294257">
    <property type="component" value="Unassembled WGS sequence"/>
</dbReference>
<evidence type="ECO:0000256" key="8">
    <source>
        <dbReference type="SAM" id="Phobius"/>
    </source>
</evidence>
<protein>
    <submittedName>
        <fullName evidence="10">RND superfamily putative drug exporter</fullName>
    </submittedName>
</protein>
<dbReference type="Gene3D" id="1.20.1640.10">
    <property type="entry name" value="Multidrug efflux transporter AcrB transmembrane domain"/>
    <property type="match status" value="2"/>
</dbReference>
<dbReference type="RefSeq" id="WP_207222677.1">
    <property type="nucleotide sequence ID" value="NZ_SGWQ01000005.1"/>
</dbReference>
<feature type="compositionally biased region" description="Pro residues" evidence="7">
    <location>
        <begin position="719"/>
        <end position="729"/>
    </location>
</feature>
<feature type="domain" description="Membrane transport protein MMPL" evidence="9">
    <location>
        <begin position="46"/>
        <end position="373"/>
    </location>
</feature>
<feature type="transmembrane region" description="Helical" evidence="8">
    <location>
        <begin position="307"/>
        <end position="333"/>
    </location>
</feature>
<feature type="domain" description="Membrane transport protein MMPL" evidence="9">
    <location>
        <begin position="401"/>
        <end position="705"/>
    </location>
</feature>
<keyword evidence="6 8" id="KW-0472">Membrane</keyword>
<dbReference type="PANTHER" id="PTHR33406">
    <property type="entry name" value="MEMBRANE PROTEIN MJ1562-RELATED"/>
    <property type="match status" value="1"/>
</dbReference>
<feature type="transmembrane region" description="Helical" evidence="8">
    <location>
        <begin position="523"/>
        <end position="542"/>
    </location>
</feature>
<comment type="subcellular location">
    <subcellularLocation>
        <location evidence="1">Cell membrane</location>
        <topology evidence="1">Multi-pass membrane protein</topology>
    </subcellularLocation>
</comment>
<evidence type="ECO:0000256" key="7">
    <source>
        <dbReference type="SAM" id="MobiDB-lite"/>
    </source>
</evidence>
<keyword evidence="11" id="KW-1185">Reference proteome</keyword>
<dbReference type="Pfam" id="PF03176">
    <property type="entry name" value="MMPL"/>
    <property type="match status" value="2"/>
</dbReference>
<dbReference type="GO" id="GO:0005886">
    <property type="term" value="C:plasma membrane"/>
    <property type="evidence" value="ECO:0007669"/>
    <property type="project" value="UniProtKB-SubCell"/>
</dbReference>
<feature type="transmembrane region" description="Helical" evidence="8">
    <location>
        <begin position="14"/>
        <end position="35"/>
    </location>
</feature>
<name>A0A4Q7KM82_9PSEU</name>
<evidence type="ECO:0000313" key="10">
    <source>
        <dbReference type="EMBL" id="RZS37645.1"/>
    </source>
</evidence>
<evidence type="ECO:0000313" key="11">
    <source>
        <dbReference type="Proteomes" id="UP000294257"/>
    </source>
</evidence>
<feature type="region of interest" description="Disordered" evidence="7">
    <location>
        <begin position="707"/>
        <end position="758"/>
    </location>
</feature>
<comment type="caution">
    <text evidence="10">The sequence shown here is derived from an EMBL/GenBank/DDBJ whole genome shotgun (WGS) entry which is preliminary data.</text>
</comment>
<evidence type="ECO:0000256" key="6">
    <source>
        <dbReference type="ARBA" id="ARBA00023136"/>
    </source>
</evidence>
<feature type="transmembrane region" description="Helical" evidence="8">
    <location>
        <begin position="371"/>
        <end position="390"/>
    </location>
</feature>
<evidence type="ECO:0000256" key="4">
    <source>
        <dbReference type="ARBA" id="ARBA00022692"/>
    </source>
</evidence>
<keyword evidence="3" id="KW-1003">Cell membrane</keyword>
<proteinExistence type="inferred from homology"/>
<accession>A0A4Q7KM82</accession>
<evidence type="ECO:0000256" key="5">
    <source>
        <dbReference type="ARBA" id="ARBA00022989"/>
    </source>
</evidence>
<dbReference type="EMBL" id="SGWQ01000005">
    <property type="protein sequence ID" value="RZS37645.1"/>
    <property type="molecule type" value="Genomic_DNA"/>
</dbReference>